<comment type="caution">
    <text evidence="1">The sequence shown here is derived from an EMBL/GenBank/DDBJ whole genome shotgun (WGS) entry which is preliminary data.</text>
</comment>
<protein>
    <submittedName>
        <fullName evidence="1">Uncharacterized protein</fullName>
    </submittedName>
</protein>
<gene>
    <name evidence="1" type="ORF">PR048_011143</name>
</gene>
<dbReference type="EMBL" id="JARBHB010000004">
    <property type="protein sequence ID" value="KAJ8884947.1"/>
    <property type="molecule type" value="Genomic_DNA"/>
</dbReference>
<evidence type="ECO:0000313" key="2">
    <source>
        <dbReference type="Proteomes" id="UP001159363"/>
    </source>
</evidence>
<accession>A0ABQ9HL23</accession>
<sequence>MERNMLKTELELHQRKVELAGSEMKTDDLMKTLPTLVSAPFMDHDCNSPQYSVKVVDRKFLESRHSLLQCDQDFGLIEKSKKYYKAVFAPPKTSFVTLSWKLRKQDEEKEKVKWLKMQWILLASEKLYIDHYKYTNSPRID</sequence>
<evidence type="ECO:0000313" key="1">
    <source>
        <dbReference type="EMBL" id="KAJ8884947.1"/>
    </source>
</evidence>
<proteinExistence type="predicted"/>
<name>A0ABQ9HL23_9NEOP</name>
<organism evidence="1 2">
    <name type="scientific">Dryococelus australis</name>
    <dbReference type="NCBI Taxonomy" id="614101"/>
    <lineage>
        <taxon>Eukaryota</taxon>
        <taxon>Metazoa</taxon>
        <taxon>Ecdysozoa</taxon>
        <taxon>Arthropoda</taxon>
        <taxon>Hexapoda</taxon>
        <taxon>Insecta</taxon>
        <taxon>Pterygota</taxon>
        <taxon>Neoptera</taxon>
        <taxon>Polyneoptera</taxon>
        <taxon>Phasmatodea</taxon>
        <taxon>Verophasmatodea</taxon>
        <taxon>Anareolatae</taxon>
        <taxon>Phasmatidae</taxon>
        <taxon>Eurycanthinae</taxon>
        <taxon>Dryococelus</taxon>
    </lineage>
</organism>
<reference evidence="1 2" key="1">
    <citation type="submission" date="2023-02" db="EMBL/GenBank/DDBJ databases">
        <title>LHISI_Scaffold_Assembly.</title>
        <authorList>
            <person name="Stuart O.P."/>
            <person name="Cleave R."/>
            <person name="Magrath M.J.L."/>
            <person name="Mikheyev A.S."/>
        </authorList>
    </citation>
    <scope>NUCLEOTIDE SEQUENCE [LARGE SCALE GENOMIC DNA]</scope>
    <source>
        <strain evidence="1">Daus_M_001</strain>
        <tissue evidence="1">Leg muscle</tissue>
    </source>
</reference>
<keyword evidence="2" id="KW-1185">Reference proteome</keyword>
<dbReference type="Proteomes" id="UP001159363">
    <property type="component" value="Chromosome X"/>
</dbReference>